<dbReference type="Gene3D" id="3.40.50.2300">
    <property type="match status" value="2"/>
</dbReference>
<evidence type="ECO:0000313" key="5">
    <source>
        <dbReference type="EMBL" id="ABC22773.1"/>
    </source>
</evidence>
<dbReference type="SMART" id="SM00354">
    <property type="entry name" value="HTH_LACI"/>
    <property type="match status" value="1"/>
</dbReference>
<dbReference type="PROSITE" id="PS50932">
    <property type="entry name" value="HTH_LACI_2"/>
    <property type="match status" value="1"/>
</dbReference>
<feature type="domain" description="HTH lacI-type" evidence="4">
    <location>
        <begin position="11"/>
        <end position="64"/>
    </location>
</feature>
<reference evidence="5 6" key="1">
    <citation type="journal article" date="2011" name="Stand. Genomic Sci.">
        <title>Complete genome sequence of Rhodospirillum rubrum type strain (S1).</title>
        <authorList>
            <person name="Munk A.C."/>
            <person name="Copeland A."/>
            <person name="Lucas S."/>
            <person name="Lapidus A."/>
            <person name="Del Rio T.G."/>
            <person name="Barry K."/>
            <person name="Detter J.C."/>
            <person name="Hammon N."/>
            <person name="Israni S."/>
            <person name="Pitluck S."/>
            <person name="Brettin T."/>
            <person name="Bruce D."/>
            <person name="Han C."/>
            <person name="Tapia R."/>
            <person name="Gilna P."/>
            <person name="Schmutz J."/>
            <person name="Larimer F."/>
            <person name="Land M."/>
            <person name="Kyrpides N.C."/>
            <person name="Mavromatis K."/>
            <person name="Richardson P."/>
            <person name="Rohde M."/>
            <person name="Goker M."/>
            <person name="Klenk H.P."/>
            <person name="Zhang Y."/>
            <person name="Roberts G.P."/>
            <person name="Reslewic S."/>
            <person name="Schwartz D.C."/>
        </authorList>
    </citation>
    <scope>NUCLEOTIDE SEQUENCE [LARGE SCALE GENOMIC DNA]</scope>
    <source>
        <strain evidence="6">ATCC 11170 / ATH 1.1.1 / DSM 467 / LMG 4362 / NCIMB 8255 / S1</strain>
    </source>
</reference>
<organism evidence="5 6">
    <name type="scientific">Rhodospirillum rubrum (strain ATCC 11170 / ATH 1.1.1 / DSM 467 / LMG 4362 / NCIMB 8255 / S1)</name>
    <dbReference type="NCBI Taxonomy" id="269796"/>
    <lineage>
        <taxon>Bacteria</taxon>
        <taxon>Pseudomonadati</taxon>
        <taxon>Pseudomonadota</taxon>
        <taxon>Alphaproteobacteria</taxon>
        <taxon>Rhodospirillales</taxon>
        <taxon>Rhodospirillaceae</taxon>
        <taxon>Rhodospirillum</taxon>
    </lineage>
</organism>
<dbReference type="EnsemblBacteria" id="ABC22773">
    <property type="protein sequence ID" value="ABC22773"/>
    <property type="gene ID" value="Rru_A1973"/>
</dbReference>
<evidence type="ECO:0000256" key="2">
    <source>
        <dbReference type="ARBA" id="ARBA00023125"/>
    </source>
</evidence>
<dbReference type="Proteomes" id="UP000001929">
    <property type="component" value="Chromosome"/>
</dbReference>
<dbReference type="PANTHER" id="PTHR30146:SF145">
    <property type="entry name" value="RIBOSE OPERON REPRESSOR"/>
    <property type="match status" value="1"/>
</dbReference>
<gene>
    <name evidence="5" type="ordered locus">Rru_A1973</name>
</gene>
<keyword evidence="1" id="KW-0805">Transcription regulation</keyword>
<dbReference type="HOGENOM" id="CLU_037628_6_1_5"/>
<evidence type="ECO:0000256" key="1">
    <source>
        <dbReference type="ARBA" id="ARBA00023015"/>
    </source>
</evidence>
<keyword evidence="6" id="KW-1185">Reference proteome</keyword>
<keyword evidence="2" id="KW-0238">DNA-binding</keyword>
<dbReference type="InterPro" id="IPR010982">
    <property type="entry name" value="Lambda_DNA-bd_dom_sf"/>
</dbReference>
<dbReference type="PANTHER" id="PTHR30146">
    <property type="entry name" value="LACI-RELATED TRANSCRIPTIONAL REPRESSOR"/>
    <property type="match status" value="1"/>
</dbReference>
<dbReference type="InterPro" id="IPR000843">
    <property type="entry name" value="HTH_LacI"/>
</dbReference>
<dbReference type="eggNOG" id="COG1609">
    <property type="taxonomic scope" value="Bacteria"/>
</dbReference>
<dbReference type="AlphaFoldDB" id="Q2RSX2"/>
<evidence type="ECO:0000259" key="4">
    <source>
        <dbReference type="PROSITE" id="PS50932"/>
    </source>
</evidence>
<dbReference type="SUPFAM" id="SSF53822">
    <property type="entry name" value="Periplasmic binding protein-like I"/>
    <property type="match status" value="1"/>
</dbReference>
<dbReference type="Pfam" id="PF00356">
    <property type="entry name" value="LacI"/>
    <property type="match status" value="1"/>
</dbReference>
<dbReference type="GO" id="GO:0003700">
    <property type="term" value="F:DNA-binding transcription factor activity"/>
    <property type="evidence" value="ECO:0007669"/>
    <property type="project" value="TreeGrafter"/>
</dbReference>
<proteinExistence type="predicted"/>
<evidence type="ECO:0000256" key="3">
    <source>
        <dbReference type="ARBA" id="ARBA00023163"/>
    </source>
</evidence>
<dbReference type="GO" id="GO:0000976">
    <property type="term" value="F:transcription cis-regulatory region binding"/>
    <property type="evidence" value="ECO:0007669"/>
    <property type="project" value="TreeGrafter"/>
</dbReference>
<sequence>MDDNDAKPMTVSIKDVARHAGVSPSTVSRALGRGPISEPLRQQVEAAVRETGYRPNLSARRLRSRESGTVGLILADIGNPFFTALTRAVEDAAYQAGLRVILCNTGEDAEREAMYLRLMQEERVSGVIFAPTLAYLDHPPQSPLDFPVVLVDRAGPQGLYDSVVLDNEAACATLVDHFHARGYRRINGLFGKTSATGVERRRGYDDTMRAYGLEPKACAIAPHAEAAEVAVSRWLSEPEPPEAIVASNSLLLIGALRAVRRAWLRLPDDIALAGFDNELWTELVEPGMTVIEQPIEAIGRAAMSLLRDRMADPTLPPRQIVLKGRAIIRGSSAPALDERSF</sequence>
<dbReference type="Pfam" id="PF13377">
    <property type="entry name" value="Peripla_BP_3"/>
    <property type="match status" value="1"/>
</dbReference>
<dbReference type="EMBL" id="CP000230">
    <property type="protein sequence ID" value="ABC22773.1"/>
    <property type="molecule type" value="Genomic_DNA"/>
</dbReference>
<dbReference type="CDD" id="cd01392">
    <property type="entry name" value="HTH_LacI"/>
    <property type="match status" value="1"/>
</dbReference>
<dbReference type="RefSeq" id="WP_011389726.1">
    <property type="nucleotide sequence ID" value="NC_007643.1"/>
</dbReference>
<dbReference type="SUPFAM" id="SSF47413">
    <property type="entry name" value="lambda repressor-like DNA-binding domains"/>
    <property type="match status" value="1"/>
</dbReference>
<dbReference type="PhylomeDB" id="Q2RSX2"/>
<dbReference type="STRING" id="269796.Rru_A1973"/>
<dbReference type="KEGG" id="rru:Rru_A1973"/>
<dbReference type="PATRIC" id="fig|269796.9.peg.2058"/>
<name>Q2RSX2_RHORT</name>
<keyword evidence="3" id="KW-0804">Transcription</keyword>
<evidence type="ECO:0000313" key="6">
    <source>
        <dbReference type="Proteomes" id="UP000001929"/>
    </source>
</evidence>
<dbReference type="InterPro" id="IPR046335">
    <property type="entry name" value="LacI/GalR-like_sensor"/>
</dbReference>
<dbReference type="CDD" id="cd19977">
    <property type="entry name" value="PBP1_EndR-like"/>
    <property type="match status" value="1"/>
</dbReference>
<dbReference type="PROSITE" id="PS00356">
    <property type="entry name" value="HTH_LACI_1"/>
    <property type="match status" value="1"/>
</dbReference>
<protein>
    <submittedName>
        <fullName evidence="5">Transcriptional regulator, LacI family</fullName>
    </submittedName>
</protein>
<accession>Q2RSX2</accession>
<dbReference type="Gene3D" id="1.10.260.40">
    <property type="entry name" value="lambda repressor-like DNA-binding domains"/>
    <property type="match status" value="1"/>
</dbReference>
<dbReference type="InterPro" id="IPR028082">
    <property type="entry name" value="Peripla_BP_I"/>
</dbReference>